<evidence type="ECO:0000313" key="1">
    <source>
        <dbReference type="EMBL" id="ELR70822.1"/>
    </source>
</evidence>
<dbReference type="STRING" id="1237149.C900_03430"/>
<keyword evidence="2" id="KW-1185">Reference proteome</keyword>
<sequence length="107" mass="12537">MRQRDSVIFLIDSESFDRNMLGLTLEKITKCKVFNFFSVEECLLYWKLKPKWVIYDAEVDCSLYSRLKDKVNLINIAKDIAKEDENHSLKDTTIAQAVAQRISQIMD</sequence>
<protein>
    <submittedName>
        <fullName evidence="1">Uncharacterized protein</fullName>
    </submittedName>
</protein>
<dbReference type="RefSeq" id="WP_009580798.1">
    <property type="nucleotide sequence ID" value="NZ_AMZN01000049.1"/>
</dbReference>
<dbReference type="OrthoDB" id="9855209at2"/>
<comment type="caution">
    <text evidence="1">The sequence shown here is derived from an EMBL/GenBank/DDBJ whole genome shotgun (WGS) entry which is preliminary data.</text>
</comment>
<dbReference type="Proteomes" id="UP000011135">
    <property type="component" value="Unassembled WGS sequence"/>
</dbReference>
<proteinExistence type="predicted"/>
<gene>
    <name evidence="1" type="ORF">C900_03430</name>
</gene>
<evidence type="ECO:0000313" key="2">
    <source>
        <dbReference type="Proteomes" id="UP000011135"/>
    </source>
</evidence>
<reference evidence="1 2" key="1">
    <citation type="submission" date="2012-12" db="EMBL/GenBank/DDBJ databases">
        <title>Genome assembly of Fulvivirga imtechensis AK7.</title>
        <authorList>
            <person name="Nupur N."/>
            <person name="Khatri I."/>
            <person name="Kumar R."/>
            <person name="Subramanian S."/>
            <person name="Pinnaka A."/>
        </authorList>
    </citation>
    <scope>NUCLEOTIDE SEQUENCE [LARGE SCALE GENOMIC DNA]</scope>
    <source>
        <strain evidence="1 2">AK7</strain>
    </source>
</reference>
<dbReference type="AlphaFoldDB" id="L8JU52"/>
<accession>L8JU52</accession>
<organism evidence="1 2">
    <name type="scientific">Fulvivirga imtechensis AK7</name>
    <dbReference type="NCBI Taxonomy" id="1237149"/>
    <lineage>
        <taxon>Bacteria</taxon>
        <taxon>Pseudomonadati</taxon>
        <taxon>Bacteroidota</taxon>
        <taxon>Cytophagia</taxon>
        <taxon>Cytophagales</taxon>
        <taxon>Fulvivirgaceae</taxon>
        <taxon>Fulvivirga</taxon>
    </lineage>
</organism>
<dbReference type="EMBL" id="AMZN01000049">
    <property type="protein sequence ID" value="ELR70822.1"/>
    <property type="molecule type" value="Genomic_DNA"/>
</dbReference>
<name>L8JU52_9BACT</name>